<organism evidence="1 2">
    <name type="scientific">Entomortierella chlamydospora</name>
    <dbReference type="NCBI Taxonomy" id="101097"/>
    <lineage>
        <taxon>Eukaryota</taxon>
        <taxon>Fungi</taxon>
        <taxon>Fungi incertae sedis</taxon>
        <taxon>Mucoromycota</taxon>
        <taxon>Mortierellomycotina</taxon>
        <taxon>Mortierellomycetes</taxon>
        <taxon>Mortierellales</taxon>
        <taxon>Mortierellaceae</taxon>
        <taxon>Entomortierella</taxon>
    </lineage>
</organism>
<evidence type="ECO:0000313" key="2">
    <source>
        <dbReference type="Proteomes" id="UP000703661"/>
    </source>
</evidence>
<keyword evidence="2" id="KW-1185">Reference proteome</keyword>
<evidence type="ECO:0000313" key="1">
    <source>
        <dbReference type="EMBL" id="KAF9994615.1"/>
    </source>
</evidence>
<gene>
    <name evidence="1" type="ORF">BGZ80_007764</name>
</gene>
<reference evidence="1" key="1">
    <citation type="journal article" date="2020" name="Fungal Divers.">
        <title>Resolving the Mortierellaceae phylogeny through synthesis of multi-gene phylogenetics and phylogenomics.</title>
        <authorList>
            <person name="Vandepol N."/>
            <person name="Liber J."/>
            <person name="Desiro A."/>
            <person name="Na H."/>
            <person name="Kennedy M."/>
            <person name="Barry K."/>
            <person name="Grigoriev I.V."/>
            <person name="Miller A.N."/>
            <person name="O'Donnell K."/>
            <person name="Stajich J.E."/>
            <person name="Bonito G."/>
        </authorList>
    </citation>
    <scope>NUCLEOTIDE SEQUENCE</scope>
    <source>
        <strain evidence="1">NRRL 2769</strain>
    </source>
</reference>
<sequence length="290" mass="32981">MPTKSKTGSVVSSFISRLQEMGHLEVSQEPDSEKLKNVKEYTPCYVVRSVASQLSVELKRHYRYGAKKLSEIVQDMIKKERVASDQEVDLTSQEPAIQLFVRSNATAGRSWCLSPLSSEEHGFLTFTEIDLAAFLHKRDDMHPSLKKLIGNEGMQRRLTQVELTRDQLQFETPGVLIQRLIAPVDPRTPTGDRLCGRQKKKASIAASVEIARPHEIQNHINDLRRNGFDPNAYNKKGYYLRGSIKTDGYNLQLLAYKLRELHSVKYKRYPAELLPDRLTTTTAGTSDYLT</sequence>
<dbReference type="Proteomes" id="UP000703661">
    <property type="component" value="Unassembled WGS sequence"/>
</dbReference>
<protein>
    <submittedName>
        <fullName evidence="1">Uncharacterized protein</fullName>
    </submittedName>
</protein>
<accession>A0A9P6MEI1</accession>
<comment type="caution">
    <text evidence="1">The sequence shown here is derived from an EMBL/GenBank/DDBJ whole genome shotgun (WGS) entry which is preliminary data.</text>
</comment>
<name>A0A9P6MEI1_9FUNG</name>
<dbReference type="AlphaFoldDB" id="A0A9P6MEI1"/>
<proteinExistence type="predicted"/>
<dbReference type="EMBL" id="JAAAID010004027">
    <property type="protein sequence ID" value="KAF9994615.1"/>
    <property type="molecule type" value="Genomic_DNA"/>
</dbReference>